<keyword evidence="3" id="KW-0479">Metal-binding</keyword>
<evidence type="ECO:0000256" key="7">
    <source>
        <dbReference type="ARBA" id="ARBA00023015"/>
    </source>
</evidence>
<feature type="domain" description="C2H2-type" evidence="13">
    <location>
        <begin position="4"/>
        <end position="31"/>
    </location>
</feature>
<dbReference type="GO" id="GO:0000978">
    <property type="term" value="F:RNA polymerase II cis-regulatory region sequence-specific DNA binding"/>
    <property type="evidence" value="ECO:0007669"/>
    <property type="project" value="TreeGrafter"/>
</dbReference>
<dbReference type="PROSITE" id="PS00028">
    <property type="entry name" value="ZINC_FINGER_C2H2_1"/>
    <property type="match status" value="1"/>
</dbReference>
<evidence type="ECO:0000256" key="1">
    <source>
        <dbReference type="ARBA" id="ARBA00004123"/>
    </source>
</evidence>
<gene>
    <name evidence="14" type="primary">Zscan21</name>
    <name evidence="14" type="ORF">COCCOC_R08448</name>
</gene>
<evidence type="ECO:0000259" key="13">
    <source>
        <dbReference type="PROSITE" id="PS50157"/>
    </source>
</evidence>
<keyword evidence="10" id="KW-0539">Nucleus</keyword>
<comment type="caution">
    <text evidence="14">The sequence shown here is derived from an EMBL/GenBank/DDBJ whole genome shotgun (WGS) entry which is preliminary data.</text>
</comment>
<dbReference type="SUPFAM" id="SSF57667">
    <property type="entry name" value="beta-beta-alpha zinc fingers"/>
    <property type="match status" value="2"/>
</dbReference>
<dbReference type="FunFam" id="3.30.160.60:FF:002343">
    <property type="entry name" value="Zinc finger protein 33A"/>
    <property type="match status" value="1"/>
</dbReference>
<dbReference type="EMBL" id="VWPP01001145">
    <property type="protein sequence ID" value="NXE84931.1"/>
    <property type="molecule type" value="Genomic_DNA"/>
</dbReference>
<feature type="region of interest" description="Disordered" evidence="12">
    <location>
        <begin position="77"/>
        <end position="114"/>
    </location>
</feature>
<feature type="non-terminal residue" evidence="14">
    <location>
        <position position="114"/>
    </location>
</feature>
<comment type="similarity">
    <text evidence="2">Belongs to the krueppel C2H2-type zinc-finger protein family.</text>
</comment>
<keyword evidence="7" id="KW-0805">Transcription regulation</keyword>
<dbReference type="Proteomes" id="UP000525205">
    <property type="component" value="Unassembled WGS sequence"/>
</dbReference>
<keyword evidence="5 11" id="KW-0863">Zinc-finger</keyword>
<dbReference type="AlphaFoldDB" id="A0A7K8PZU7"/>
<keyword evidence="4" id="KW-0677">Repeat</keyword>
<evidence type="ECO:0000256" key="6">
    <source>
        <dbReference type="ARBA" id="ARBA00022833"/>
    </source>
</evidence>
<dbReference type="SMART" id="SM00355">
    <property type="entry name" value="ZnF_C2H2"/>
    <property type="match status" value="2"/>
</dbReference>
<evidence type="ECO:0000256" key="10">
    <source>
        <dbReference type="ARBA" id="ARBA00023242"/>
    </source>
</evidence>
<keyword evidence="9" id="KW-0804">Transcription</keyword>
<keyword evidence="6" id="KW-0862">Zinc</keyword>
<dbReference type="InterPro" id="IPR036236">
    <property type="entry name" value="Znf_C2H2_sf"/>
</dbReference>
<reference evidence="14 15" key="1">
    <citation type="submission" date="2019-09" db="EMBL/GenBank/DDBJ databases">
        <title>Bird 10,000 Genomes (B10K) Project - Family phase.</title>
        <authorList>
            <person name="Zhang G."/>
        </authorList>
    </citation>
    <scope>NUCLEOTIDE SEQUENCE [LARGE SCALE GENOMIC DNA]</scope>
    <source>
        <strain evidence="14">B10K-CU-031-03</strain>
        <tissue evidence="14">Muscle</tissue>
    </source>
</reference>
<sequence length="114" mass="12293">EPPLECAECGRGFGQKPDLVRHRLAHGGERAYACGRCGRGFAEPVGLGAGAWPTAPAPPRHQRLRAGECPCQCPACGKSSNDESNRGKHHRIHTGERPHRCPAGGKGFIQKHQR</sequence>
<keyword evidence="8" id="KW-0238">DNA-binding</keyword>
<dbReference type="PANTHER" id="PTHR24399">
    <property type="entry name" value="ZINC FINGER AND BTB DOMAIN-CONTAINING"/>
    <property type="match status" value="1"/>
</dbReference>
<evidence type="ECO:0000313" key="14">
    <source>
        <dbReference type="EMBL" id="NXE84931.1"/>
    </source>
</evidence>
<keyword evidence="15" id="KW-1185">Reference proteome</keyword>
<name>A0A7K8PZU7_COCCO</name>
<dbReference type="GO" id="GO:0005654">
    <property type="term" value="C:nucleoplasm"/>
    <property type="evidence" value="ECO:0007669"/>
    <property type="project" value="TreeGrafter"/>
</dbReference>
<dbReference type="Gene3D" id="3.30.160.60">
    <property type="entry name" value="Classic Zinc Finger"/>
    <property type="match status" value="3"/>
</dbReference>
<feature type="non-terminal residue" evidence="14">
    <location>
        <position position="1"/>
    </location>
</feature>
<evidence type="ECO:0000256" key="11">
    <source>
        <dbReference type="PROSITE-ProRule" id="PRU00042"/>
    </source>
</evidence>
<evidence type="ECO:0000256" key="12">
    <source>
        <dbReference type="SAM" id="MobiDB-lite"/>
    </source>
</evidence>
<dbReference type="GO" id="GO:0001817">
    <property type="term" value="P:regulation of cytokine production"/>
    <property type="evidence" value="ECO:0007669"/>
    <property type="project" value="TreeGrafter"/>
</dbReference>
<dbReference type="Pfam" id="PF00096">
    <property type="entry name" value="zf-C2H2"/>
    <property type="match status" value="1"/>
</dbReference>
<protein>
    <submittedName>
        <fullName evidence="14">ZSC21 protein</fullName>
    </submittedName>
</protein>
<dbReference type="PROSITE" id="PS50157">
    <property type="entry name" value="ZINC_FINGER_C2H2_2"/>
    <property type="match status" value="2"/>
</dbReference>
<evidence type="ECO:0000256" key="3">
    <source>
        <dbReference type="ARBA" id="ARBA00022723"/>
    </source>
</evidence>
<dbReference type="PANTHER" id="PTHR24399:SF54">
    <property type="entry name" value="GASTRULA ZINC FINGER PROTEIN XLCGF26.1-LIKE-RELATED"/>
    <property type="match status" value="1"/>
</dbReference>
<accession>A0A7K8PZU7</accession>
<evidence type="ECO:0000256" key="9">
    <source>
        <dbReference type="ARBA" id="ARBA00023163"/>
    </source>
</evidence>
<dbReference type="InterPro" id="IPR013087">
    <property type="entry name" value="Znf_C2H2_type"/>
</dbReference>
<comment type="subcellular location">
    <subcellularLocation>
        <location evidence="1">Nucleus</location>
    </subcellularLocation>
</comment>
<evidence type="ECO:0000256" key="2">
    <source>
        <dbReference type="ARBA" id="ARBA00006991"/>
    </source>
</evidence>
<feature type="domain" description="C2H2-type" evidence="13">
    <location>
        <begin position="71"/>
        <end position="98"/>
    </location>
</feature>
<proteinExistence type="inferred from homology"/>
<evidence type="ECO:0000256" key="8">
    <source>
        <dbReference type="ARBA" id="ARBA00023125"/>
    </source>
</evidence>
<evidence type="ECO:0000256" key="4">
    <source>
        <dbReference type="ARBA" id="ARBA00022737"/>
    </source>
</evidence>
<evidence type="ECO:0000313" key="15">
    <source>
        <dbReference type="Proteomes" id="UP000525205"/>
    </source>
</evidence>
<organism evidence="14 15">
    <name type="scientific">Cochlearius cochlearius</name>
    <name type="common">Boat-billed heron</name>
    <dbReference type="NCBI Taxonomy" id="110676"/>
    <lineage>
        <taxon>Eukaryota</taxon>
        <taxon>Metazoa</taxon>
        <taxon>Chordata</taxon>
        <taxon>Craniata</taxon>
        <taxon>Vertebrata</taxon>
        <taxon>Euteleostomi</taxon>
        <taxon>Archelosauria</taxon>
        <taxon>Archosauria</taxon>
        <taxon>Dinosauria</taxon>
        <taxon>Saurischia</taxon>
        <taxon>Theropoda</taxon>
        <taxon>Coelurosauria</taxon>
        <taxon>Aves</taxon>
        <taxon>Neognathae</taxon>
        <taxon>Neoaves</taxon>
        <taxon>Aequornithes</taxon>
        <taxon>Pelecaniformes</taxon>
        <taxon>Ardeidae</taxon>
        <taxon>Cochlearius</taxon>
    </lineage>
</organism>
<evidence type="ECO:0000256" key="5">
    <source>
        <dbReference type="ARBA" id="ARBA00022771"/>
    </source>
</evidence>
<dbReference type="GO" id="GO:0008270">
    <property type="term" value="F:zinc ion binding"/>
    <property type="evidence" value="ECO:0007669"/>
    <property type="project" value="UniProtKB-KW"/>
</dbReference>
<dbReference type="GO" id="GO:0001227">
    <property type="term" value="F:DNA-binding transcription repressor activity, RNA polymerase II-specific"/>
    <property type="evidence" value="ECO:0007669"/>
    <property type="project" value="TreeGrafter"/>
</dbReference>
<dbReference type="GO" id="GO:0002682">
    <property type="term" value="P:regulation of immune system process"/>
    <property type="evidence" value="ECO:0007669"/>
    <property type="project" value="TreeGrafter"/>
</dbReference>